<dbReference type="RefSeq" id="WP_344851322.1">
    <property type="nucleotide sequence ID" value="NZ_BAABBY010000004.1"/>
</dbReference>
<dbReference type="Proteomes" id="UP001501772">
    <property type="component" value="Unassembled WGS sequence"/>
</dbReference>
<proteinExistence type="predicted"/>
<feature type="transmembrane region" description="Helical" evidence="1">
    <location>
        <begin position="81"/>
        <end position="100"/>
    </location>
</feature>
<keyword evidence="1" id="KW-0472">Membrane</keyword>
<gene>
    <name evidence="2" type="ORF">GCM10022289_19900</name>
</gene>
<protein>
    <recommendedName>
        <fullName evidence="4">SMODS-associating 2TM beta-strand rich effector domain-containing protein</fullName>
    </recommendedName>
</protein>
<sequence length="233" mass="26619">MPFNLLLFPLVGGYYILIRFRYLRYVQYRLESQRILLNSAFAGILLLGACFILRGIFIAIWPETVEQLSRLLPIHAPYFGTTSLSLLVAVAATEIANLFINRLKAIKRAIATSGNEFELLLSSSFFDAHLLQFTMDSGKFYIGWVKELPKPFTTSYIRITPAFSGYRKADDKELVFTTQYLTVYASYIEDGSVANTDELKTDLVLKADKINSISFFDMDMYNRFNPSQEETTD</sequence>
<evidence type="ECO:0000313" key="3">
    <source>
        <dbReference type="Proteomes" id="UP001501772"/>
    </source>
</evidence>
<keyword evidence="1" id="KW-1133">Transmembrane helix</keyword>
<evidence type="ECO:0000313" key="2">
    <source>
        <dbReference type="EMBL" id="GAA4203500.1"/>
    </source>
</evidence>
<keyword evidence="1" id="KW-0812">Transmembrane</keyword>
<comment type="caution">
    <text evidence="2">The sequence shown here is derived from an EMBL/GenBank/DDBJ whole genome shotgun (WGS) entry which is preliminary data.</text>
</comment>
<organism evidence="2 3">
    <name type="scientific">Pedobacter jeongneungensis</name>
    <dbReference type="NCBI Taxonomy" id="947309"/>
    <lineage>
        <taxon>Bacteria</taxon>
        <taxon>Pseudomonadati</taxon>
        <taxon>Bacteroidota</taxon>
        <taxon>Sphingobacteriia</taxon>
        <taxon>Sphingobacteriales</taxon>
        <taxon>Sphingobacteriaceae</taxon>
        <taxon>Pedobacter</taxon>
    </lineage>
</organism>
<accession>A0ABP8BD36</accession>
<dbReference type="EMBL" id="BAABBY010000004">
    <property type="protein sequence ID" value="GAA4203500.1"/>
    <property type="molecule type" value="Genomic_DNA"/>
</dbReference>
<keyword evidence="3" id="KW-1185">Reference proteome</keyword>
<feature type="transmembrane region" description="Helical" evidence="1">
    <location>
        <begin position="35"/>
        <end position="61"/>
    </location>
</feature>
<name>A0ABP8BD36_9SPHI</name>
<feature type="transmembrane region" description="Helical" evidence="1">
    <location>
        <begin position="6"/>
        <end position="23"/>
    </location>
</feature>
<reference evidence="3" key="1">
    <citation type="journal article" date="2019" name="Int. J. Syst. Evol. Microbiol.">
        <title>The Global Catalogue of Microorganisms (GCM) 10K type strain sequencing project: providing services to taxonomists for standard genome sequencing and annotation.</title>
        <authorList>
            <consortium name="The Broad Institute Genomics Platform"/>
            <consortium name="The Broad Institute Genome Sequencing Center for Infectious Disease"/>
            <person name="Wu L."/>
            <person name="Ma J."/>
        </authorList>
    </citation>
    <scope>NUCLEOTIDE SEQUENCE [LARGE SCALE GENOMIC DNA]</scope>
    <source>
        <strain evidence="3">JCM 17626</strain>
    </source>
</reference>
<evidence type="ECO:0000256" key="1">
    <source>
        <dbReference type="SAM" id="Phobius"/>
    </source>
</evidence>
<evidence type="ECO:0008006" key="4">
    <source>
        <dbReference type="Google" id="ProtNLM"/>
    </source>
</evidence>